<evidence type="ECO:0000256" key="4">
    <source>
        <dbReference type="ARBA" id="ARBA00023136"/>
    </source>
</evidence>
<keyword evidence="4 6" id="KW-0472">Membrane</keyword>
<evidence type="ECO:0000256" key="3">
    <source>
        <dbReference type="ARBA" id="ARBA00022989"/>
    </source>
</evidence>
<dbReference type="FunCoup" id="A0A2P5EAK3">
    <property type="interactions" value="24"/>
</dbReference>
<dbReference type="InterPro" id="IPR005828">
    <property type="entry name" value="MFS_sugar_transport-like"/>
</dbReference>
<dbReference type="GO" id="GO:0022857">
    <property type="term" value="F:transmembrane transporter activity"/>
    <property type="evidence" value="ECO:0007669"/>
    <property type="project" value="InterPro"/>
</dbReference>
<feature type="transmembrane region" description="Helical" evidence="6">
    <location>
        <begin position="452"/>
        <end position="469"/>
    </location>
</feature>
<dbReference type="Pfam" id="PF00083">
    <property type="entry name" value="Sugar_tr"/>
    <property type="match status" value="1"/>
</dbReference>
<gene>
    <name evidence="8" type="ORF">TorRG33x02_216630</name>
</gene>
<dbReference type="InterPro" id="IPR036259">
    <property type="entry name" value="MFS_trans_sf"/>
</dbReference>
<evidence type="ECO:0000259" key="7">
    <source>
        <dbReference type="PROSITE" id="PS50850"/>
    </source>
</evidence>
<dbReference type="AlphaFoldDB" id="A0A2P5EAK3"/>
<evidence type="ECO:0000256" key="2">
    <source>
        <dbReference type="ARBA" id="ARBA00022692"/>
    </source>
</evidence>
<reference evidence="9" key="1">
    <citation type="submission" date="2016-06" db="EMBL/GenBank/DDBJ databases">
        <title>Parallel loss of symbiosis genes in relatives of nitrogen-fixing non-legume Parasponia.</title>
        <authorList>
            <person name="Van Velzen R."/>
            <person name="Holmer R."/>
            <person name="Bu F."/>
            <person name="Rutten L."/>
            <person name="Van Zeijl A."/>
            <person name="Liu W."/>
            <person name="Santuari L."/>
            <person name="Cao Q."/>
            <person name="Sharma T."/>
            <person name="Shen D."/>
            <person name="Roswanjaya Y."/>
            <person name="Wardhani T."/>
            <person name="Kalhor M.S."/>
            <person name="Jansen J."/>
            <person name="Van den Hoogen J."/>
            <person name="Gungor B."/>
            <person name="Hartog M."/>
            <person name="Hontelez J."/>
            <person name="Verver J."/>
            <person name="Yang W.-C."/>
            <person name="Schijlen E."/>
            <person name="Repin R."/>
            <person name="Schilthuizen M."/>
            <person name="Schranz E."/>
            <person name="Heidstra R."/>
            <person name="Miyata K."/>
            <person name="Fedorova E."/>
            <person name="Kohlen W."/>
            <person name="Bisseling T."/>
            <person name="Smit S."/>
            <person name="Geurts R."/>
        </authorList>
    </citation>
    <scope>NUCLEOTIDE SEQUENCE [LARGE SCALE GENOMIC DNA]</scope>
    <source>
        <strain evidence="9">cv. RG33-2</strain>
    </source>
</reference>
<dbReference type="Gene3D" id="1.20.1250.20">
    <property type="entry name" value="MFS general substrate transporter like domains"/>
    <property type="match status" value="1"/>
</dbReference>
<dbReference type="InParanoid" id="A0A2P5EAK3"/>
<keyword evidence="2 6" id="KW-0812">Transmembrane</keyword>
<accession>A0A2P5EAK3</accession>
<dbReference type="OrthoDB" id="5296287at2759"/>
<evidence type="ECO:0000256" key="6">
    <source>
        <dbReference type="SAM" id="Phobius"/>
    </source>
</evidence>
<evidence type="ECO:0000256" key="5">
    <source>
        <dbReference type="SAM" id="MobiDB-lite"/>
    </source>
</evidence>
<feature type="domain" description="Major facilitator superfamily (MFS) profile" evidence="7">
    <location>
        <begin position="47"/>
        <end position="497"/>
    </location>
</feature>
<feature type="transmembrane region" description="Helical" evidence="6">
    <location>
        <begin position="214"/>
        <end position="232"/>
    </location>
</feature>
<feature type="transmembrane region" description="Helical" evidence="6">
    <location>
        <begin position="357"/>
        <end position="379"/>
    </location>
</feature>
<feature type="transmembrane region" description="Helical" evidence="6">
    <location>
        <begin position="419"/>
        <end position="440"/>
    </location>
</feature>
<feature type="transmembrane region" description="Helical" evidence="6">
    <location>
        <begin position="244"/>
        <end position="263"/>
    </location>
</feature>
<feature type="transmembrane region" description="Helical" evidence="6">
    <location>
        <begin position="475"/>
        <end position="495"/>
    </location>
</feature>
<evidence type="ECO:0000256" key="1">
    <source>
        <dbReference type="ARBA" id="ARBA00004141"/>
    </source>
</evidence>
<keyword evidence="8" id="KW-0762">Sugar transport</keyword>
<dbReference type="InterPro" id="IPR020846">
    <property type="entry name" value="MFS_dom"/>
</dbReference>
<evidence type="ECO:0000313" key="9">
    <source>
        <dbReference type="Proteomes" id="UP000237000"/>
    </source>
</evidence>
<protein>
    <submittedName>
        <fullName evidence="8">Major facilitator, sugar transporter-like</fullName>
    </submittedName>
</protein>
<feature type="transmembrane region" description="Helical" evidence="6">
    <location>
        <begin position="123"/>
        <end position="144"/>
    </location>
</feature>
<dbReference type="Proteomes" id="UP000237000">
    <property type="component" value="Unassembled WGS sequence"/>
</dbReference>
<dbReference type="STRING" id="63057.A0A2P5EAK3"/>
<dbReference type="PANTHER" id="PTHR24064">
    <property type="entry name" value="SOLUTE CARRIER FAMILY 22 MEMBER"/>
    <property type="match status" value="1"/>
</dbReference>
<keyword evidence="9" id="KW-1185">Reference proteome</keyword>
<dbReference type="GO" id="GO:0016020">
    <property type="term" value="C:membrane"/>
    <property type="evidence" value="ECO:0007669"/>
    <property type="project" value="UniProtKB-SubCell"/>
</dbReference>
<keyword evidence="8" id="KW-0813">Transport</keyword>
<keyword evidence="3 6" id="KW-1133">Transmembrane helix</keyword>
<comment type="caution">
    <text evidence="8">The sequence shown here is derived from an EMBL/GenBank/DDBJ whole genome shotgun (WGS) entry which is preliminary data.</text>
</comment>
<proteinExistence type="predicted"/>
<evidence type="ECO:0000313" key="8">
    <source>
        <dbReference type="EMBL" id="PON82578.1"/>
    </source>
</evidence>
<sequence length="521" mass="57097">MADATPLLSQTYSDDSTEPPRLEKHLPSLDSTIENCIGDFGWNQFLQAILVSFAWFFDAQQAFISVFADAEPTWHCSSSTGLGDESCNSVSDICHLPRDSWAWDLPKHTSTVSEWSLQCAGSIMTGLPASAFFVGCLLGGLLLATLADSSLGRKKMLSFTCLAMALSTLLTAFTNNLWTYSALRLICGFSRATVGTCALVLSTELVGKRWRGQVGIIGFFCFTLGFLSLPAIAYSNRGSSWRNLYVWTSFPTIFYSLLVHFVVHESPRWLFVKGRKEEAIVTLKTMAHANHGSLTISFSHLACEEETWDVDLYSAIKILIEKNWAFRRLSAVMATGFGIGMVYYGMPLALGNLAFNLYLSVTFNALSELPASLITFFFIGNLNRKTSILVFTTVCGICSVLSVLKEVKICTTIQMGLELVSYFSACSALNTLLIFTIELFPTCVRNSAVSMVRQALVLGGVFSPVLAAAGRGDGFLSYGVFGIVIGCFGLFVVCLPETRGRAICDTMDEEERKDKNSLCIC</sequence>
<feature type="transmembrane region" description="Helical" evidence="6">
    <location>
        <begin position="325"/>
        <end position="345"/>
    </location>
</feature>
<dbReference type="EMBL" id="JXTC01000192">
    <property type="protein sequence ID" value="PON82578.1"/>
    <property type="molecule type" value="Genomic_DNA"/>
</dbReference>
<organism evidence="8 9">
    <name type="scientific">Trema orientale</name>
    <name type="common">Charcoal tree</name>
    <name type="synonym">Celtis orientalis</name>
    <dbReference type="NCBI Taxonomy" id="63057"/>
    <lineage>
        <taxon>Eukaryota</taxon>
        <taxon>Viridiplantae</taxon>
        <taxon>Streptophyta</taxon>
        <taxon>Embryophyta</taxon>
        <taxon>Tracheophyta</taxon>
        <taxon>Spermatophyta</taxon>
        <taxon>Magnoliopsida</taxon>
        <taxon>eudicotyledons</taxon>
        <taxon>Gunneridae</taxon>
        <taxon>Pentapetalae</taxon>
        <taxon>rosids</taxon>
        <taxon>fabids</taxon>
        <taxon>Rosales</taxon>
        <taxon>Cannabaceae</taxon>
        <taxon>Trema</taxon>
    </lineage>
</organism>
<comment type="subcellular location">
    <subcellularLocation>
        <location evidence="1">Membrane</location>
        <topology evidence="1">Multi-pass membrane protein</topology>
    </subcellularLocation>
</comment>
<feature type="transmembrane region" description="Helical" evidence="6">
    <location>
        <begin position="156"/>
        <end position="174"/>
    </location>
</feature>
<dbReference type="PROSITE" id="PS50850">
    <property type="entry name" value="MFS"/>
    <property type="match status" value="1"/>
</dbReference>
<feature type="transmembrane region" description="Helical" evidence="6">
    <location>
        <begin position="386"/>
        <end position="404"/>
    </location>
</feature>
<name>A0A2P5EAK3_TREOI</name>
<feature type="region of interest" description="Disordered" evidence="5">
    <location>
        <begin position="1"/>
        <end position="21"/>
    </location>
</feature>
<dbReference type="SUPFAM" id="SSF103473">
    <property type="entry name" value="MFS general substrate transporter"/>
    <property type="match status" value="1"/>
</dbReference>